<evidence type="ECO:0000313" key="3">
    <source>
        <dbReference type="Proteomes" id="UP000053097"/>
    </source>
</evidence>
<gene>
    <name evidence="2" type="ORF">X777_01174</name>
</gene>
<sequence length="135" mass="16514">LSSPRFHNLFKYAWFKSGYIEERPPHFENPQFKIELCFSGKDIQEIPRCSICGAPSIIRCSWCKKYFCMQHFFEGYHDFGYYEIIEQYILIRTGHAKYFNVVIRRFNYKRNEKHYKLQTILKKMAQANSRYLNKW</sequence>
<name>A0A026WR16_OOCBI</name>
<keyword evidence="3" id="KW-1185">Reference proteome</keyword>
<dbReference type="AlphaFoldDB" id="A0A026WR16"/>
<proteinExistence type="predicted"/>
<evidence type="ECO:0000259" key="1">
    <source>
        <dbReference type="Pfam" id="PF04236"/>
    </source>
</evidence>
<dbReference type="InterPro" id="IPR007350">
    <property type="entry name" value="Transposase_Tc5_C"/>
</dbReference>
<feature type="non-terminal residue" evidence="2">
    <location>
        <position position="1"/>
    </location>
</feature>
<dbReference type="Proteomes" id="UP000053097">
    <property type="component" value="Unassembled WGS sequence"/>
</dbReference>
<dbReference type="InterPro" id="IPR035896">
    <property type="entry name" value="AN1-like_Znf"/>
</dbReference>
<protein>
    <recommendedName>
        <fullName evidence="1">Transposase Tc5 C-terminal domain-containing protein</fullName>
    </recommendedName>
</protein>
<evidence type="ECO:0000313" key="2">
    <source>
        <dbReference type="EMBL" id="EZA58475.1"/>
    </source>
</evidence>
<dbReference type="SUPFAM" id="SSF118310">
    <property type="entry name" value="AN1-like Zinc finger"/>
    <property type="match status" value="1"/>
</dbReference>
<dbReference type="EMBL" id="KK107123">
    <property type="protein sequence ID" value="EZA58475.1"/>
    <property type="molecule type" value="Genomic_DNA"/>
</dbReference>
<accession>A0A026WR16</accession>
<reference evidence="2 3" key="1">
    <citation type="journal article" date="2014" name="Curr. Biol.">
        <title>The genome of the clonal raider ant Cerapachys biroi.</title>
        <authorList>
            <person name="Oxley P.R."/>
            <person name="Ji L."/>
            <person name="Fetter-Pruneda I."/>
            <person name="McKenzie S.K."/>
            <person name="Li C."/>
            <person name="Hu H."/>
            <person name="Zhang G."/>
            <person name="Kronauer D.J."/>
        </authorList>
    </citation>
    <scope>NUCLEOTIDE SEQUENCE [LARGE SCALE GENOMIC DNA]</scope>
</reference>
<feature type="domain" description="Transposase Tc5 C-terminal" evidence="1">
    <location>
        <begin position="14"/>
        <end position="73"/>
    </location>
</feature>
<dbReference type="Pfam" id="PF04236">
    <property type="entry name" value="Transp_Tc5_C"/>
    <property type="match status" value="1"/>
</dbReference>
<organism evidence="2 3">
    <name type="scientific">Ooceraea biroi</name>
    <name type="common">Clonal raider ant</name>
    <name type="synonym">Cerapachys biroi</name>
    <dbReference type="NCBI Taxonomy" id="2015173"/>
    <lineage>
        <taxon>Eukaryota</taxon>
        <taxon>Metazoa</taxon>
        <taxon>Ecdysozoa</taxon>
        <taxon>Arthropoda</taxon>
        <taxon>Hexapoda</taxon>
        <taxon>Insecta</taxon>
        <taxon>Pterygota</taxon>
        <taxon>Neoptera</taxon>
        <taxon>Endopterygota</taxon>
        <taxon>Hymenoptera</taxon>
        <taxon>Apocrita</taxon>
        <taxon>Aculeata</taxon>
        <taxon>Formicoidea</taxon>
        <taxon>Formicidae</taxon>
        <taxon>Dorylinae</taxon>
        <taxon>Ooceraea</taxon>
    </lineage>
</organism>